<dbReference type="AlphaFoldDB" id="A0A1J1IW77"/>
<organism evidence="1 2">
    <name type="scientific">Clunio marinus</name>
    <dbReference type="NCBI Taxonomy" id="568069"/>
    <lineage>
        <taxon>Eukaryota</taxon>
        <taxon>Metazoa</taxon>
        <taxon>Ecdysozoa</taxon>
        <taxon>Arthropoda</taxon>
        <taxon>Hexapoda</taxon>
        <taxon>Insecta</taxon>
        <taxon>Pterygota</taxon>
        <taxon>Neoptera</taxon>
        <taxon>Endopterygota</taxon>
        <taxon>Diptera</taxon>
        <taxon>Nematocera</taxon>
        <taxon>Chironomoidea</taxon>
        <taxon>Chironomidae</taxon>
        <taxon>Clunio</taxon>
    </lineage>
</organism>
<proteinExistence type="predicted"/>
<dbReference type="EMBL" id="CVRI01000058">
    <property type="protein sequence ID" value="CRL02793.1"/>
    <property type="molecule type" value="Genomic_DNA"/>
</dbReference>
<protein>
    <submittedName>
        <fullName evidence="1">CLUMA_CG015988, isoform A</fullName>
    </submittedName>
</protein>
<accession>A0A1J1IW77</accession>
<gene>
    <name evidence="1" type="ORF">CLUMA_CG015988</name>
</gene>
<evidence type="ECO:0000313" key="1">
    <source>
        <dbReference type="EMBL" id="CRL02793.1"/>
    </source>
</evidence>
<sequence length="65" mass="8004">MAIIYKKKKQQNESNLGKDRFMFILMPIDNLKIYEFHLIFKSQIIGFKSFFIKNLYQQKQQHDIY</sequence>
<name>A0A1J1IW77_9DIPT</name>
<dbReference type="Proteomes" id="UP000183832">
    <property type="component" value="Unassembled WGS sequence"/>
</dbReference>
<reference evidence="1 2" key="1">
    <citation type="submission" date="2015-04" db="EMBL/GenBank/DDBJ databases">
        <authorList>
            <person name="Syromyatnikov M.Y."/>
            <person name="Popov V.N."/>
        </authorList>
    </citation>
    <scope>NUCLEOTIDE SEQUENCE [LARGE SCALE GENOMIC DNA]</scope>
</reference>
<keyword evidence="2" id="KW-1185">Reference proteome</keyword>
<evidence type="ECO:0000313" key="2">
    <source>
        <dbReference type="Proteomes" id="UP000183832"/>
    </source>
</evidence>